<protein>
    <submittedName>
        <fullName evidence="2">Uncharacterized protein</fullName>
    </submittedName>
</protein>
<keyword evidence="1" id="KW-0472">Membrane</keyword>
<feature type="transmembrane region" description="Helical" evidence="1">
    <location>
        <begin position="39"/>
        <end position="60"/>
    </location>
</feature>
<evidence type="ECO:0000313" key="3">
    <source>
        <dbReference type="Proteomes" id="UP000625711"/>
    </source>
</evidence>
<evidence type="ECO:0000256" key="1">
    <source>
        <dbReference type="SAM" id="Phobius"/>
    </source>
</evidence>
<dbReference type="EMBL" id="JAACXV010000085">
    <property type="protein sequence ID" value="KAF7283930.1"/>
    <property type="molecule type" value="Genomic_DNA"/>
</dbReference>
<evidence type="ECO:0000313" key="2">
    <source>
        <dbReference type="EMBL" id="KAF7283930.1"/>
    </source>
</evidence>
<comment type="caution">
    <text evidence="2">The sequence shown here is derived from an EMBL/GenBank/DDBJ whole genome shotgun (WGS) entry which is preliminary data.</text>
</comment>
<gene>
    <name evidence="2" type="ORF">GWI33_022757</name>
</gene>
<keyword evidence="1" id="KW-0812">Transmembrane</keyword>
<sequence length="72" mass="8384">MKLPYSFIVRWNRGESENEGEEDDQEEAVSSAPRLLLMALFRSQILSAVVTMFFVFLHPLRRQALEKRRTAA</sequence>
<keyword evidence="3" id="KW-1185">Reference proteome</keyword>
<dbReference type="AlphaFoldDB" id="A0A834IU18"/>
<organism evidence="2 3">
    <name type="scientific">Rhynchophorus ferrugineus</name>
    <name type="common">Red palm weevil</name>
    <name type="synonym">Curculio ferrugineus</name>
    <dbReference type="NCBI Taxonomy" id="354439"/>
    <lineage>
        <taxon>Eukaryota</taxon>
        <taxon>Metazoa</taxon>
        <taxon>Ecdysozoa</taxon>
        <taxon>Arthropoda</taxon>
        <taxon>Hexapoda</taxon>
        <taxon>Insecta</taxon>
        <taxon>Pterygota</taxon>
        <taxon>Neoptera</taxon>
        <taxon>Endopterygota</taxon>
        <taxon>Coleoptera</taxon>
        <taxon>Polyphaga</taxon>
        <taxon>Cucujiformia</taxon>
        <taxon>Curculionidae</taxon>
        <taxon>Dryophthorinae</taxon>
        <taxon>Rhynchophorus</taxon>
    </lineage>
</organism>
<name>A0A834IU18_RHYFE</name>
<accession>A0A834IU18</accession>
<dbReference type="Proteomes" id="UP000625711">
    <property type="component" value="Unassembled WGS sequence"/>
</dbReference>
<proteinExistence type="predicted"/>
<reference evidence="2" key="1">
    <citation type="submission" date="2020-08" db="EMBL/GenBank/DDBJ databases">
        <title>Genome sequencing and assembly of the red palm weevil Rhynchophorus ferrugineus.</title>
        <authorList>
            <person name="Dias G.B."/>
            <person name="Bergman C.M."/>
            <person name="Manee M."/>
        </authorList>
    </citation>
    <scope>NUCLEOTIDE SEQUENCE</scope>
    <source>
        <strain evidence="2">AA-2017</strain>
        <tissue evidence="2">Whole larva</tissue>
    </source>
</reference>
<keyword evidence="1" id="KW-1133">Transmembrane helix</keyword>